<protein>
    <recommendedName>
        <fullName evidence="5">Nudix hydrolase domain-containing protein</fullName>
    </recommendedName>
</protein>
<dbReference type="GO" id="GO:0016462">
    <property type="term" value="F:pyrophosphatase activity"/>
    <property type="evidence" value="ECO:0007669"/>
    <property type="project" value="InterPro"/>
</dbReference>
<dbReference type="AlphaFoldDB" id="A0A178HTQ2"/>
<dbReference type="Gene3D" id="3.90.79.10">
    <property type="entry name" value="Nucleoside Triphosphate Pyrophosphohydrolase"/>
    <property type="match status" value="1"/>
</dbReference>
<evidence type="ECO:0000313" key="6">
    <source>
        <dbReference type="EMBL" id="OAM76049.1"/>
    </source>
</evidence>
<keyword evidence="2" id="KW-0479">Metal-binding</keyword>
<dbReference type="GO" id="GO:0005737">
    <property type="term" value="C:cytoplasm"/>
    <property type="evidence" value="ECO:0007669"/>
    <property type="project" value="TreeGrafter"/>
</dbReference>
<dbReference type="PROSITE" id="PS51462">
    <property type="entry name" value="NUDIX"/>
    <property type="match status" value="1"/>
</dbReference>
<comment type="caution">
    <text evidence="6">The sequence shown here is derived from an EMBL/GenBank/DDBJ whole genome shotgun (WGS) entry which is preliminary data.</text>
</comment>
<dbReference type="Proteomes" id="UP000078389">
    <property type="component" value="Unassembled WGS sequence"/>
</dbReference>
<dbReference type="InterPro" id="IPR047198">
    <property type="entry name" value="DDP-like_NUDIX"/>
</dbReference>
<name>A0A178HTQ2_9HYPH</name>
<evidence type="ECO:0000256" key="3">
    <source>
        <dbReference type="ARBA" id="ARBA00022801"/>
    </source>
</evidence>
<dbReference type="OrthoDB" id="7066910at2"/>
<dbReference type="Pfam" id="PF00293">
    <property type="entry name" value="NUDIX"/>
    <property type="match status" value="1"/>
</dbReference>
<dbReference type="PANTHER" id="PTHR12629">
    <property type="entry name" value="DIPHOSPHOINOSITOL POLYPHOSPHATE PHOSPHOHYDROLASE"/>
    <property type="match status" value="1"/>
</dbReference>
<sequence length="155" mass="17446">MMREFLKNWSPKVETPDGLRQAGALPYALVDGRMTFLLITSRRSGKWIFPKGAIEPGYTPWDSAANEALEEAGVSGEIEQVPVGSYRASIGNDGTVLVDVDLYPLLVTQQHDSWREDQQRLRHWATLPEARRLLADRSLARLAAQLHARHVDKAR</sequence>
<dbReference type="CDD" id="cd04666">
    <property type="entry name" value="NUDIX_DIPP2_like_Nudt4"/>
    <property type="match status" value="1"/>
</dbReference>
<organism evidence="6 7">
    <name type="scientific">Devosia elaeis</name>
    <dbReference type="NCBI Taxonomy" id="1770058"/>
    <lineage>
        <taxon>Bacteria</taxon>
        <taxon>Pseudomonadati</taxon>
        <taxon>Pseudomonadota</taxon>
        <taxon>Alphaproteobacteria</taxon>
        <taxon>Hyphomicrobiales</taxon>
        <taxon>Devosiaceae</taxon>
        <taxon>Devosia</taxon>
    </lineage>
</organism>
<dbReference type="GO" id="GO:0046872">
    <property type="term" value="F:metal ion binding"/>
    <property type="evidence" value="ECO:0007669"/>
    <property type="project" value="UniProtKB-KW"/>
</dbReference>
<keyword evidence="7" id="KW-1185">Reference proteome</keyword>
<dbReference type="EMBL" id="LVVY01000100">
    <property type="protein sequence ID" value="OAM76049.1"/>
    <property type="molecule type" value="Genomic_DNA"/>
</dbReference>
<dbReference type="PANTHER" id="PTHR12629:SF42">
    <property type="entry name" value="OS02G0734300 PROTEIN"/>
    <property type="match status" value="1"/>
</dbReference>
<comment type="cofactor">
    <cofactor evidence="1">
        <name>Mg(2+)</name>
        <dbReference type="ChEBI" id="CHEBI:18420"/>
    </cofactor>
</comment>
<evidence type="ECO:0000313" key="7">
    <source>
        <dbReference type="Proteomes" id="UP000078389"/>
    </source>
</evidence>
<dbReference type="InterPro" id="IPR000086">
    <property type="entry name" value="NUDIX_hydrolase_dom"/>
</dbReference>
<dbReference type="SUPFAM" id="SSF55811">
    <property type="entry name" value="Nudix"/>
    <property type="match status" value="1"/>
</dbReference>
<keyword evidence="3" id="KW-0378">Hydrolase</keyword>
<accession>A0A178HTQ2</accession>
<reference evidence="6 7" key="1">
    <citation type="submission" date="2016-03" db="EMBL/GenBank/DDBJ databases">
        <title>Genome sequencing of Devosia sp. S37.</title>
        <authorList>
            <person name="Mohd Nor M."/>
        </authorList>
    </citation>
    <scope>NUCLEOTIDE SEQUENCE [LARGE SCALE GENOMIC DNA]</scope>
    <source>
        <strain evidence="6 7">S37</strain>
    </source>
</reference>
<evidence type="ECO:0000256" key="2">
    <source>
        <dbReference type="ARBA" id="ARBA00022723"/>
    </source>
</evidence>
<keyword evidence="4" id="KW-0460">Magnesium</keyword>
<feature type="domain" description="Nudix hydrolase" evidence="5">
    <location>
        <begin position="19"/>
        <end position="147"/>
    </location>
</feature>
<evidence type="ECO:0000256" key="4">
    <source>
        <dbReference type="ARBA" id="ARBA00022842"/>
    </source>
</evidence>
<dbReference type="RefSeq" id="WP_082903901.1">
    <property type="nucleotide sequence ID" value="NZ_LVVY01000100.1"/>
</dbReference>
<evidence type="ECO:0000259" key="5">
    <source>
        <dbReference type="PROSITE" id="PS51462"/>
    </source>
</evidence>
<proteinExistence type="predicted"/>
<evidence type="ECO:0000256" key="1">
    <source>
        <dbReference type="ARBA" id="ARBA00001946"/>
    </source>
</evidence>
<dbReference type="STRING" id="1770058.A3840_13755"/>
<dbReference type="InterPro" id="IPR015797">
    <property type="entry name" value="NUDIX_hydrolase-like_dom_sf"/>
</dbReference>
<gene>
    <name evidence="6" type="ORF">A3840_13755</name>
</gene>